<evidence type="ECO:0000256" key="8">
    <source>
        <dbReference type="ARBA" id="ARBA00022771"/>
    </source>
</evidence>
<dbReference type="InterPro" id="IPR001841">
    <property type="entry name" value="Znf_RING"/>
</dbReference>
<reference evidence="19" key="1">
    <citation type="journal article" date="2019" name="Gigascience">
        <title>De novo genome assembly of the endangered Acer yangbiense, a plant species with extremely small populations endemic to Yunnan Province, China.</title>
        <authorList>
            <person name="Yang J."/>
            <person name="Wariss H.M."/>
            <person name="Tao L."/>
            <person name="Zhang R."/>
            <person name="Yun Q."/>
            <person name="Hollingsworth P."/>
            <person name="Dao Z."/>
            <person name="Luo G."/>
            <person name="Guo H."/>
            <person name="Ma Y."/>
            <person name="Sun W."/>
        </authorList>
    </citation>
    <scope>NUCLEOTIDE SEQUENCE [LARGE SCALE GENOMIC DNA]</scope>
    <source>
        <strain evidence="19">cv. Malutang</strain>
    </source>
</reference>
<dbReference type="AlphaFoldDB" id="A0A5C7HNK4"/>
<evidence type="ECO:0000256" key="16">
    <source>
        <dbReference type="SAM" id="Phobius"/>
    </source>
</evidence>
<evidence type="ECO:0000256" key="15">
    <source>
        <dbReference type="SAM" id="MobiDB-lite"/>
    </source>
</evidence>
<feature type="compositionally biased region" description="Basic and acidic residues" evidence="15">
    <location>
        <begin position="157"/>
        <end position="167"/>
    </location>
</feature>
<dbReference type="InterPro" id="IPR044600">
    <property type="entry name" value="ATL1/ATL16-like"/>
</dbReference>
<comment type="similarity">
    <text evidence="13">Belongs to the RING-type zinc finger family. ATL subfamily.</text>
</comment>
<dbReference type="SMART" id="SM00184">
    <property type="entry name" value="RING"/>
    <property type="match status" value="1"/>
</dbReference>
<dbReference type="PANTHER" id="PTHR46913">
    <property type="entry name" value="RING-H2 FINGER PROTEIN ATL16"/>
    <property type="match status" value="1"/>
</dbReference>
<gene>
    <name evidence="18" type="ORF">EZV62_016223</name>
</gene>
<keyword evidence="6 16" id="KW-0812">Transmembrane</keyword>
<evidence type="ECO:0000256" key="3">
    <source>
        <dbReference type="ARBA" id="ARBA00004906"/>
    </source>
</evidence>
<protein>
    <recommendedName>
        <fullName evidence="4">RING-type E3 ubiquitin transferase</fullName>
        <ecNumber evidence="4">2.3.2.27</ecNumber>
    </recommendedName>
</protein>
<dbReference type="GO" id="GO:0061630">
    <property type="term" value="F:ubiquitin protein ligase activity"/>
    <property type="evidence" value="ECO:0007669"/>
    <property type="project" value="UniProtKB-EC"/>
</dbReference>
<dbReference type="FunFam" id="3.30.40.10:FF:000187">
    <property type="entry name" value="E3 ubiquitin-protein ligase ATL6"/>
    <property type="match status" value="1"/>
</dbReference>
<dbReference type="InterPro" id="IPR013083">
    <property type="entry name" value="Znf_RING/FYVE/PHD"/>
</dbReference>
<feature type="compositionally biased region" description="Low complexity" evidence="15">
    <location>
        <begin position="192"/>
        <end position="201"/>
    </location>
</feature>
<dbReference type="SUPFAM" id="SSF57850">
    <property type="entry name" value="RING/U-box"/>
    <property type="match status" value="1"/>
</dbReference>
<feature type="region of interest" description="Disordered" evidence="15">
    <location>
        <begin position="157"/>
        <end position="201"/>
    </location>
</feature>
<keyword evidence="5" id="KW-0808">Transferase</keyword>
<dbReference type="CDD" id="cd16461">
    <property type="entry name" value="RING-H2_EL5-like"/>
    <property type="match status" value="1"/>
</dbReference>
<evidence type="ECO:0000256" key="11">
    <source>
        <dbReference type="ARBA" id="ARBA00022989"/>
    </source>
</evidence>
<dbReference type="Proteomes" id="UP000323000">
    <property type="component" value="Chromosome 7"/>
</dbReference>
<evidence type="ECO:0000256" key="6">
    <source>
        <dbReference type="ARBA" id="ARBA00022692"/>
    </source>
</evidence>
<keyword evidence="10" id="KW-0862">Zinc</keyword>
<dbReference type="PROSITE" id="PS50089">
    <property type="entry name" value="ZF_RING_2"/>
    <property type="match status" value="1"/>
</dbReference>
<evidence type="ECO:0000313" key="18">
    <source>
        <dbReference type="EMBL" id="TXG58394.1"/>
    </source>
</evidence>
<feature type="transmembrane region" description="Helical" evidence="16">
    <location>
        <begin position="20"/>
        <end position="43"/>
    </location>
</feature>
<dbReference type="UniPathway" id="UPA00143"/>
<evidence type="ECO:0000256" key="4">
    <source>
        <dbReference type="ARBA" id="ARBA00012483"/>
    </source>
</evidence>
<dbReference type="EC" id="2.3.2.27" evidence="4"/>
<feature type="compositionally biased region" description="Acidic residues" evidence="15">
    <location>
        <begin position="171"/>
        <end position="184"/>
    </location>
</feature>
<evidence type="ECO:0000256" key="1">
    <source>
        <dbReference type="ARBA" id="ARBA00000900"/>
    </source>
</evidence>
<name>A0A5C7HNK4_9ROSI</name>
<comment type="catalytic activity">
    <reaction evidence="1">
        <text>S-ubiquitinyl-[E2 ubiquitin-conjugating enzyme]-L-cysteine + [acceptor protein]-L-lysine = [E2 ubiquitin-conjugating enzyme]-L-cysteine + N(6)-ubiquitinyl-[acceptor protein]-L-lysine.</text>
        <dbReference type="EC" id="2.3.2.27"/>
    </reaction>
</comment>
<comment type="subcellular location">
    <subcellularLocation>
        <location evidence="2">Membrane</location>
        <topology evidence="2">Single-pass membrane protein</topology>
    </subcellularLocation>
</comment>
<evidence type="ECO:0000259" key="17">
    <source>
        <dbReference type="PROSITE" id="PS50089"/>
    </source>
</evidence>
<dbReference type="GO" id="GO:0016567">
    <property type="term" value="P:protein ubiquitination"/>
    <property type="evidence" value="ECO:0007669"/>
    <property type="project" value="UniProtKB-UniPathway"/>
</dbReference>
<keyword evidence="7" id="KW-0479">Metal-binding</keyword>
<dbReference type="Pfam" id="PF13639">
    <property type="entry name" value="zf-RING_2"/>
    <property type="match status" value="1"/>
</dbReference>
<dbReference type="Gene3D" id="3.30.40.10">
    <property type="entry name" value="Zinc/RING finger domain, C3HC4 (zinc finger)"/>
    <property type="match status" value="1"/>
</dbReference>
<feature type="domain" description="RING-type" evidence="17">
    <location>
        <begin position="104"/>
        <end position="146"/>
    </location>
</feature>
<feature type="compositionally biased region" description="Low complexity" evidence="15">
    <location>
        <begin position="259"/>
        <end position="270"/>
    </location>
</feature>
<comment type="pathway">
    <text evidence="3">Protein modification; protein ubiquitination.</text>
</comment>
<keyword evidence="12 16" id="KW-0472">Membrane</keyword>
<dbReference type="OrthoDB" id="8062037at2759"/>
<accession>A0A5C7HNK4</accession>
<keyword evidence="9" id="KW-0833">Ubl conjugation pathway</keyword>
<proteinExistence type="inferred from homology"/>
<evidence type="ECO:0000256" key="10">
    <source>
        <dbReference type="ARBA" id="ARBA00022833"/>
    </source>
</evidence>
<dbReference type="GO" id="GO:0016020">
    <property type="term" value="C:membrane"/>
    <property type="evidence" value="ECO:0007669"/>
    <property type="project" value="UniProtKB-SubCell"/>
</dbReference>
<evidence type="ECO:0000256" key="2">
    <source>
        <dbReference type="ARBA" id="ARBA00004167"/>
    </source>
</evidence>
<evidence type="ECO:0000313" key="19">
    <source>
        <dbReference type="Proteomes" id="UP000323000"/>
    </source>
</evidence>
<keyword evidence="8 14" id="KW-0863">Zinc-finger</keyword>
<dbReference type="EMBL" id="VAHF01000007">
    <property type="protein sequence ID" value="TXG58394.1"/>
    <property type="molecule type" value="Genomic_DNA"/>
</dbReference>
<keyword evidence="19" id="KW-1185">Reference proteome</keyword>
<sequence length="314" mass="34704">MENVGSPPAQSSGSVSFFTPLLISLAGVASTSLALLFYHFVVVKYCMRIRQRSTNTASSISQTLPDHNLHQFSNGVDEKILITIPILSYSTKETNAFRADQSECVICLGELEDGEMVRLLPNCRHAFHVTCIDDWFLGHSSCPVCRSPIVDDHTRSCTNTPDHDDHVALSIDDDDDDDDDDERNEEVSDHGSASSSTNSISNVESSGGNFLLSRHSISLALPMGGKRRRSATELTRSLSMDQYFVLVNIQSECRKEESSSSSSSSSPSSSKRVSIESRLNRALSMRQLDWMSSRLARSFSQIRMSRSVHGILPF</sequence>
<comment type="caution">
    <text evidence="18">The sequence shown here is derived from an EMBL/GenBank/DDBJ whole genome shotgun (WGS) entry which is preliminary data.</text>
</comment>
<evidence type="ECO:0000256" key="14">
    <source>
        <dbReference type="PROSITE-ProRule" id="PRU00175"/>
    </source>
</evidence>
<dbReference type="GO" id="GO:0008270">
    <property type="term" value="F:zinc ion binding"/>
    <property type="evidence" value="ECO:0007669"/>
    <property type="project" value="UniProtKB-KW"/>
</dbReference>
<evidence type="ECO:0000256" key="12">
    <source>
        <dbReference type="ARBA" id="ARBA00023136"/>
    </source>
</evidence>
<evidence type="ECO:0000256" key="9">
    <source>
        <dbReference type="ARBA" id="ARBA00022786"/>
    </source>
</evidence>
<evidence type="ECO:0000256" key="5">
    <source>
        <dbReference type="ARBA" id="ARBA00022679"/>
    </source>
</evidence>
<keyword evidence="11 16" id="KW-1133">Transmembrane helix</keyword>
<organism evidence="18 19">
    <name type="scientific">Acer yangbiense</name>
    <dbReference type="NCBI Taxonomy" id="1000413"/>
    <lineage>
        <taxon>Eukaryota</taxon>
        <taxon>Viridiplantae</taxon>
        <taxon>Streptophyta</taxon>
        <taxon>Embryophyta</taxon>
        <taxon>Tracheophyta</taxon>
        <taxon>Spermatophyta</taxon>
        <taxon>Magnoliopsida</taxon>
        <taxon>eudicotyledons</taxon>
        <taxon>Gunneridae</taxon>
        <taxon>Pentapetalae</taxon>
        <taxon>rosids</taxon>
        <taxon>malvids</taxon>
        <taxon>Sapindales</taxon>
        <taxon>Sapindaceae</taxon>
        <taxon>Hippocastanoideae</taxon>
        <taxon>Acereae</taxon>
        <taxon>Acer</taxon>
    </lineage>
</organism>
<evidence type="ECO:0000256" key="7">
    <source>
        <dbReference type="ARBA" id="ARBA00022723"/>
    </source>
</evidence>
<evidence type="ECO:0000256" key="13">
    <source>
        <dbReference type="ARBA" id="ARBA00024209"/>
    </source>
</evidence>
<dbReference type="PANTHER" id="PTHR46913:SF1">
    <property type="entry name" value="RING-H2 FINGER PROTEIN ATL16"/>
    <property type="match status" value="1"/>
</dbReference>
<feature type="region of interest" description="Disordered" evidence="15">
    <location>
        <begin position="255"/>
        <end position="274"/>
    </location>
</feature>